<dbReference type="PIRSF" id="PIRSF018571">
    <property type="entry name" value="SpoIIGA"/>
    <property type="match status" value="1"/>
</dbReference>
<evidence type="ECO:0000256" key="3">
    <source>
        <dbReference type="SAM" id="Phobius"/>
    </source>
</evidence>
<protein>
    <recommendedName>
        <fullName evidence="1">Sporulation sigma-E factor-processing peptidase</fullName>
        <ecNumber evidence="1">3.4.23.-</ecNumber>
    </recommendedName>
    <alternativeName>
        <fullName evidence="1">Membrane-associated aspartic protease</fullName>
    </alternativeName>
    <alternativeName>
        <fullName evidence="1">Stage II sporulation protein GA</fullName>
    </alternativeName>
</protein>
<dbReference type="GO" id="GO:0030436">
    <property type="term" value="P:asexual sporulation"/>
    <property type="evidence" value="ECO:0007669"/>
    <property type="project" value="InterPro"/>
</dbReference>
<keyword evidence="1" id="KW-0064">Aspartyl protease</keyword>
<name>A0A0J1FN91_9FIRM</name>
<comment type="subcellular location">
    <subcellularLocation>
        <location evidence="1">Cell membrane</location>
    </subcellularLocation>
</comment>
<reference evidence="4 5" key="1">
    <citation type="submission" date="2015-06" db="EMBL/GenBank/DDBJ databases">
        <title>Draft genome of the moderately acidophilic sulfate reducer Candidatus Desulfosporosinus acididurans strain M1.</title>
        <authorList>
            <person name="Poehlein A."/>
            <person name="Petzsch P."/>
            <person name="Johnson B.D."/>
            <person name="Schloemann M."/>
            <person name="Daniel R."/>
            <person name="Muehling M."/>
        </authorList>
    </citation>
    <scope>NUCLEOTIDE SEQUENCE [LARGE SCALE GENOMIC DNA]</scope>
    <source>
        <strain evidence="4 5">M1</strain>
    </source>
</reference>
<feature type="transmembrane region" description="Helical" evidence="3">
    <location>
        <begin position="39"/>
        <end position="60"/>
    </location>
</feature>
<dbReference type="STRING" id="476652.DEAC_c29460"/>
<gene>
    <name evidence="4" type="primary">spoIIGA</name>
    <name evidence="4" type="ORF">DEAC_c29460</name>
</gene>
<dbReference type="GO" id="GO:0005886">
    <property type="term" value="C:plasma membrane"/>
    <property type="evidence" value="ECO:0007669"/>
    <property type="project" value="UniProtKB-SubCell"/>
</dbReference>
<keyword evidence="3" id="KW-0812">Transmembrane</keyword>
<dbReference type="PATRIC" id="fig|476652.3.peg.3104"/>
<dbReference type="Pfam" id="PF03419">
    <property type="entry name" value="Peptidase_U4"/>
    <property type="match status" value="1"/>
</dbReference>
<feature type="transmembrane region" description="Helical" evidence="3">
    <location>
        <begin position="122"/>
        <end position="141"/>
    </location>
</feature>
<keyword evidence="1 4" id="KW-0378">Hydrolase</keyword>
<evidence type="ECO:0000256" key="2">
    <source>
        <dbReference type="PIRSR" id="PIRSR018571-1"/>
    </source>
</evidence>
<feature type="transmembrane region" description="Helical" evidence="3">
    <location>
        <begin position="89"/>
        <end position="110"/>
    </location>
</feature>
<feature type="transmembrane region" description="Helical" evidence="3">
    <location>
        <begin position="66"/>
        <end position="82"/>
    </location>
</feature>
<keyword evidence="1" id="KW-1003">Cell membrane</keyword>
<comment type="caution">
    <text evidence="4">The sequence shown here is derived from an EMBL/GenBank/DDBJ whole genome shotgun (WGS) entry which is preliminary data.</text>
</comment>
<organism evidence="4 5">
    <name type="scientific">Desulfosporosinus acididurans</name>
    <dbReference type="NCBI Taxonomy" id="476652"/>
    <lineage>
        <taxon>Bacteria</taxon>
        <taxon>Bacillati</taxon>
        <taxon>Bacillota</taxon>
        <taxon>Clostridia</taxon>
        <taxon>Eubacteriales</taxon>
        <taxon>Desulfitobacteriaceae</taxon>
        <taxon>Desulfosporosinus</taxon>
    </lineage>
</organism>
<dbReference type="EMBL" id="LDZY01000010">
    <property type="protein sequence ID" value="KLU64979.1"/>
    <property type="molecule type" value="Genomic_DNA"/>
</dbReference>
<proteinExistence type="inferred from homology"/>
<dbReference type="GO" id="GO:0030435">
    <property type="term" value="P:sporulation resulting in formation of a cellular spore"/>
    <property type="evidence" value="ECO:0007669"/>
    <property type="project" value="UniProtKB-KW"/>
</dbReference>
<keyword evidence="1" id="KW-0645">Protease</keyword>
<evidence type="ECO:0000256" key="1">
    <source>
        <dbReference type="PIRNR" id="PIRNR018571"/>
    </source>
</evidence>
<feature type="transmembrane region" description="Helical" evidence="3">
    <location>
        <begin position="12"/>
        <end position="30"/>
    </location>
</feature>
<dbReference type="AlphaFoldDB" id="A0A0J1FN91"/>
<comment type="function">
    <text evidence="1">Probable aspartic protease that is responsible for the proteolytic cleavage of the RNA polymerase sigma E factor (SigE/spoIIGB) to yield the active peptide in the mother cell during sporulation. Responds to a signal from the forespore that is triggered by the extracellular signal protein SpoIIR.</text>
</comment>
<keyword evidence="3" id="KW-1133">Transmembrane helix</keyword>
<sequence>MNGAMTYLDLDMLINGSVDALLLVLVGRMIHLPIRSKRILAGVLLGEIPVILVCYSCPPWTTLSKWLIPFLMVLAAYPIRSLKVFLKVFLGFWLFSAGLGGFVYALWGWIQFDKGLDHNTLTLVKGTFWILPLSGFLWWILQDRWQRWQTGRCRLEKNLFELEIDFEGDGQKLINFKALLDTGNQLKDPLNGNPVLLVQEEAAAASIPDEIQSFLEIPWEESKDPWPFLWKENPNLMKRLVFIPFQTIDRRSWLLGIRPARVTCFDKDGPHQIQATVALVKQILSSEGEYQALLHPELLQKGGDE</sequence>
<keyword evidence="5" id="KW-1185">Reference proteome</keyword>
<dbReference type="EC" id="3.4.23.-" evidence="1"/>
<dbReference type="GO" id="GO:0006508">
    <property type="term" value="P:proteolysis"/>
    <property type="evidence" value="ECO:0007669"/>
    <property type="project" value="UniProtKB-KW"/>
</dbReference>
<dbReference type="Proteomes" id="UP000036356">
    <property type="component" value="Unassembled WGS sequence"/>
</dbReference>
<keyword evidence="1 3" id="KW-0472">Membrane</keyword>
<accession>A0A0J1FN91</accession>
<evidence type="ECO:0000313" key="5">
    <source>
        <dbReference type="Proteomes" id="UP000036356"/>
    </source>
</evidence>
<dbReference type="InterPro" id="IPR005081">
    <property type="entry name" value="SpoIIGA"/>
</dbReference>
<feature type="active site" evidence="2">
    <location>
        <position position="181"/>
    </location>
</feature>
<evidence type="ECO:0000313" key="4">
    <source>
        <dbReference type="EMBL" id="KLU64979.1"/>
    </source>
</evidence>
<comment type="similarity">
    <text evidence="1">Belongs to the peptidase U4 family.</text>
</comment>
<keyword evidence="1" id="KW-0749">Sporulation</keyword>
<dbReference type="GO" id="GO:0004190">
    <property type="term" value="F:aspartic-type endopeptidase activity"/>
    <property type="evidence" value="ECO:0007669"/>
    <property type="project" value="UniProtKB-KW"/>
</dbReference>